<keyword evidence="4" id="KW-0963">Cytoplasm</keyword>
<evidence type="ECO:0000256" key="5">
    <source>
        <dbReference type="ARBA" id="ARBA00022703"/>
    </source>
</evidence>
<dbReference type="GO" id="GO:0015267">
    <property type="term" value="F:channel activity"/>
    <property type="evidence" value="ECO:0007669"/>
    <property type="project" value="TreeGrafter"/>
</dbReference>
<dbReference type="EMBL" id="CADEAL010000403">
    <property type="protein sequence ID" value="CAB1419674.1"/>
    <property type="molecule type" value="Genomic_DNA"/>
</dbReference>
<dbReference type="GO" id="GO:0042981">
    <property type="term" value="P:regulation of apoptotic process"/>
    <property type="evidence" value="ECO:0007669"/>
    <property type="project" value="InterPro"/>
</dbReference>
<dbReference type="GO" id="GO:0051400">
    <property type="term" value="F:BH domain binding"/>
    <property type="evidence" value="ECO:0007669"/>
    <property type="project" value="TreeGrafter"/>
</dbReference>
<dbReference type="CDD" id="cd06845">
    <property type="entry name" value="Bcl-2_like"/>
    <property type="match status" value="1"/>
</dbReference>
<dbReference type="GO" id="GO:0097192">
    <property type="term" value="P:extrinsic apoptotic signaling pathway in absence of ligand"/>
    <property type="evidence" value="ECO:0007669"/>
    <property type="project" value="TreeGrafter"/>
</dbReference>
<dbReference type="PROSITE" id="PS50062">
    <property type="entry name" value="BCL2_FAMILY"/>
    <property type="match status" value="1"/>
</dbReference>
<dbReference type="PRINTS" id="PR01862">
    <property type="entry name" value="BCL2FAMILY"/>
</dbReference>
<comment type="similarity">
    <text evidence="3">Belongs to the Bcl-2 family.</text>
</comment>
<dbReference type="GO" id="GO:0005634">
    <property type="term" value="C:nucleus"/>
    <property type="evidence" value="ECO:0007669"/>
    <property type="project" value="UniProtKB-SubCell"/>
</dbReference>
<proteinExistence type="inferred from homology"/>
<reference evidence="9" key="1">
    <citation type="submission" date="2020-03" db="EMBL/GenBank/DDBJ databases">
        <authorList>
            <person name="Weist P."/>
        </authorList>
    </citation>
    <scope>NUCLEOTIDE SEQUENCE</scope>
</reference>
<dbReference type="GO" id="GO:0008053">
    <property type="term" value="P:mitochondrial fusion"/>
    <property type="evidence" value="ECO:0007669"/>
    <property type="project" value="TreeGrafter"/>
</dbReference>
<dbReference type="PANTHER" id="PTHR11256">
    <property type="entry name" value="BCL-2 RELATED"/>
    <property type="match status" value="1"/>
</dbReference>
<feature type="region of interest" description="Disordered" evidence="7">
    <location>
        <begin position="65"/>
        <end position="103"/>
    </location>
</feature>
<sequence>MLPSKKPDTFKFATGDTNRLFQSQNGVGDGPMKCGSWVNSSSQIVSQNGSALEGPRRPKTLQVTASSEGYMAKNRRENGDSVEDSLPSSPESPGDVDSCPAGAEGLEADTRQLIRRALGDLVAHKESSWSDSKALGTMKRVVDDLLEKHRYAYNGMLNKLSLDDRAGDVGFVGDVATSLFNDGTTNWGRIASLVAFGAVVCQHLEKTRGPADSVELVAQEISTYLLTHQRDWLVKNNSWDGFVQFFRVSNPEAVVRNTLLGLAGFAGIGALALLISEGVAGRAQSRKGEAAFSMTCSNEAHFHRAHS</sequence>
<dbReference type="InterPro" id="IPR036834">
    <property type="entry name" value="Bcl-2-like_sf"/>
</dbReference>
<evidence type="ECO:0000256" key="6">
    <source>
        <dbReference type="ARBA" id="ARBA00023242"/>
    </source>
</evidence>
<evidence type="ECO:0000256" key="4">
    <source>
        <dbReference type="ARBA" id="ARBA00022490"/>
    </source>
</evidence>
<dbReference type="InterPro" id="IPR013281">
    <property type="entry name" value="Apop_reg_Mc1"/>
</dbReference>
<feature type="domain" description="Bcl-2 Bcl-2 homology region 1-3" evidence="8">
    <location>
        <begin position="138"/>
        <end position="239"/>
    </location>
</feature>
<evidence type="ECO:0000313" key="9">
    <source>
        <dbReference type="EMBL" id="CAB1419674.1"/>
    </source>
</evidence>
<keyword evidence="5" id="KW-0053">Apoptosis</keyword>
<dbReference type="InterPro" id="IPR026298">
    <property type="entry name" value="Bcl-2_fam"/>
</dbReference>
<evidence type="ECO:0000256" key="2">
    <source>
        <dbReference type="ARBA" id="ARBA00004496"/>
    </source>
</evidence>
<accession>A0A9N7YCV8</accession>
<evidence type="ECO:0000259" key="8">
    <source>
        <dbReference type="SMART" id="SM00337"/>
    </source>
</evidence>
<protein>
    <recommendedName>
        <fullName evidence="8">Bcl-2 Bcl-2 homology region 1-3 domain-containing protein</fullName>
    </recommendedName>
</protein>
<organism evidence="9 10">
    <name type="scientific">Pleuronectes platessa</name>
    <name type="common">European plaice</name>
    <dbReference type="NCBI Taxonomy" id="8262"/>
    <lineage>
        <taxon>Eukaryota</taxon>
        <taxon>Metazoa</taxon>
        <taxon>Chordata</taxon>
        <taxon>Craniata</taxon>
        <taxon>Vertebrata</taxon>
        <taxon>Euteleostomi</taxon>
        <taxon>Actinopterygii</taxon>
        <taxon>Neopterygii</taxon>
        <taxon>Teleostei</taxon>
        <taxon>Neoteleostei</taxon>
        <taxon>Acanthomorphata</taxon>
        <taxon>Carangaria</taxon>
        <taxon>Pleuronectiformes</taxon>
        <taxon>Pleuronectoidei</taxon>
        <taxon>Pleuronectidae</taxon>
        <taxon>Pleuronectes</taxon>
    </lineage>
</organism>
<dbReference type="AlphaFoldDB" id="A0A9N7YCV8"/>
<keyword evidence="6" id="KW-0539">Nucleus</keyword>
<dbReference type="SMART" id="SM00337">
    <property type="entry name" value="BCL"/>
    <property type="match status" value="1"/>
</dbReference>
<comment type="caution">
    <text evidence="9">The sequence shown here is derived from an EMBL/GenBank/DDBJ whole genome shotgun (WGS) entry which is preliminary data.</text>
</comment>
<dbReference type="GO" id="GO:0008630">
    <property type="term" value="P:intrinsic apoptotic signaling pathway in response to DNA damage"/>
    <property type="evidence" value="ECO:0007669"/>
    <property type="project" value="TreeGrafter"/>
</dbReference>
<dbReference type="Proteomes" id="UP001153269">
    <property type="component" value="Unassembled WGS sequence"/>
</dbReference>
<dbReference type="InterPro" id="IPR046371">
    <property type="entry name" value="Bcl-2_BH1-3"/>
</dbReference>
<dbReference type="SUPFAM" id="SSF56854">
    <property type="entry name" value="Bcl-2 inhibitors of programmed cell death"/>
    <property type="match status" value="1"/>
</dbReference>
<evidence type="ECO:0000256" key="3">
    <source>
        <dbReference type="ARBA" id="ARBA00009458"/>
    </source>
</evidence>
<dbReference type="Gene3D" id="1.10.437.10">
    <property type="entry name" value="Blc2-like"/>
    <property type="match status" value="1"/>
</dbReference>
<gene>
    <name evidence="9" type="ORF">PLEPLA_LOCUS7525</name>
</gene>
<evidence type="ECO:0000256" key="1">
    <source>
        <dbReference type="ARBA" id="ARBA00004123"/>
    </source>
</evidence>
<dbReference type="Pfam" id="PF00452">
    <property type="entry name" value="Bcl-2"/>
    <property type="match status" value="1"/>
</dbReference>
<dbReference type="PANTHER" id="PTHR11256:SF46">
    <property type="entry name" value="INDUCED MYELOID LEUKEMIA CELL DIFFERENTIATION PROTEIN MCL-1"/>
    <property type="match status" value="1"/>
</dbReference>
<keyword evidence="10" id="KW-1185">Reference proteome</keyword>
<evidence type="ECO:0000256" key="7">
    <source>
        <dbReference type="SAM" id="MobiDB-lite"/>
    </source>
</evidence>
<dbReference type="FunFam" id="1.10.437.10:FF:000017">
    <property type="entry name" value="MCL1, BCL2 family apoptosis regulator"/>
    <property type="match status" value="1"/>
</dbReference>
<dbReference type="GO" id="GO:0005741">
    <property type="term" value="C:mitochondrial outer membrane"/>
    <property type="evidence" value="ECO:0007669"/>
    <property type="project" value="TreeGrafter"/>
</dbReference>
<evidence type="ECO:0000313" key="10">
    <source>
        <dbReference type="Proteomes" id="UP001153269"/>
    </source>
</evidence>
<comment type="subcellular location">
    <subcellularLocation>
        <location evidence="2">Cytoplasm</location>
    </subcellularLocation>
    <subcellularLocation>
        <location evidence="1">Nucleus</location>
    </subcellularLocation>
</comment>
<dbReference type="InterPro" id="IPR002475">
    <property type="entry name" value="Bcl2-like"/>
</dbReference>
<dbReference type="GO" id="GO:0001836">
    <property type="term" value="P:release of cytochrome c from mitochondria"/>
    <property type="evidence" value="ECO:0007669"/>
    <property type="project" value="TreeGrafter"/>
</dbReference>
<dbReference type="PRINTS" id="PR01866">
    <property type="entry name" value="APOPREGMCL1"/>
</dbReference>
<name>A0A9N7YCV8_PLEPL</name>